<evidence type="ECO:0000256" key="6">
    <source>
        <dbReference type="SAM" id="Phobius"/>
    </source>
</evidence>
<proteinExistence type="predicted"/>
<dbReference type="Pfam" id="PF09335">
    <property type="entry name" value="VTT_dom"/>
    <property type="match status" value="1"/>
</dbReference>
<dbReference type="InterPro" id="IPR032816">
    <property type="entry name" value="VTT_dom"/>
</dbReference>
<feature type="transmembrane region" description="Helical" evidence="6">
    <location>
        <begin position="50"/>
        <end position="71"/>
    </location>
</feature>
<feature type="transmembrane region" description="Helical" evidence="6">
    <location>
        <begin position="175"/>
        <end position="193"/>
    </location>
</feature>
<evidence type="ECO:0000256" key="4">
    <source>
        <dbReference type="ARBA" id="ARBA00022989"/>
    </source>
</evidence>
<feature type="domain" description="VTT" evidence="7">
    <location>
        <begin position="30"/>
        <end position="159"/>
    </location>
</feature>
<keyword evidence="5 6" id="KW-0472">Membrane</keyword>
<feature type="transmembrane region" description="Helical" evidence="6">
    <location>
        <begin position="12"/>
        <end position="30"/>
    </location>
</feature>
<evidence type="ECO:0000259" key="7">
    <source>
        <dbReference type="Pfam" id="PF09335"/>
    </source>
</evidence>
<name>A0A6J4UYC0_9BACT</name>
<dbReference type="PANTHER" id="PTHR42709">
    <property type="entry name" value="ALKALINE PHOSPHATASE LIKE PROTEIN"/>
    <property type="match status" value="1"/>
</dbReference>
<dbReference type="EMBL" id="CADCWN010000099">
    <property type="protein sequence ID" value="CAA9563923.1"/>
    <property type="molecule type" value="Genomic_DNA"/>
</dbReference>
<dbReference type="AlphaFoldDB" id="A0A6J4UYC0"/>
<dbReference type="InterPro" id="IPR051311">
    <property type="entry name" value="DedA_domain"/>
</dbReference>
<dbReference type="PANTHER" id="PTHR42709:SF6">
    <property type="entry name" value="UNDECAPRENYL PHOSPHATE TRANSPORTER A"/>
    <property type="match status" value="1"/>
</dbReference>
<feature type="transmembrane region" description="Helical" evidence="6">
    <location>
        <begin position="140"/>
        <end position="163"/>
    </location>
</feature>
<organism evidence="8">
    <name type="scientific">uncultured Thermomicrobiales bacterium</name>
    <dbReference type="NCBI Taxonomy" id="1645740"/>
    <lineage>
        <taxon>Bacteria</taxon>
        <taxon>Pseudomonadati</taxon>
        <taxon>Thermomicrobiota</taxon>
        <taxon>Thermomicrobia</taxon>
        <taxon>Thermomicrobiales</taxon>
        <taxon>environmental samples</taxon>
    </lineage>
</organism>
<dbReference type="GO" id="GO:0005886">
    <property type="term" value="C:plasma membrane"/>
    <property type="evidence" value="ECO:0007669"/>
    <property type="project" value="UniProtKB-SubCell"/>
</dbReference>
<keyword evidence="2" id="KW-1003">Cell membrane</keyword>
<keyword evidence="3 6" id="KW-0812">Transmembrane</keyword>
<evidence type="ECO:0000313" key="8">
    <source>
        <dbReference type="EMBL" id="CAA9563923.1"/>
    </source>
</evidence>
<evidence type="ECO:0000256" key="5">
    <source>
        <dbReference type="ARBA" id="ARBA00023136"/>
    </source>
</evidence>
<evidence type="ECO:0000256" key="2">
    <source>
        <dbReference type="ARBA" id="ARBA00022475"/>
    </source>
</evidence>
<sequence>MTEWTLRIVERLGYIGVLVLITLENLIPPIPSEVVLPLAGFSVGQGKLNFFGVLVASTGGGLIGALILYFIGQHVGERRLREFIRSHSWIPLFSEEDIDRAHGWFERHGGATVFFGRLVPFVRSAISLPAGFSGMPLVQFILYTTVGSAIWNGVLIGLGWWLGARWESVSQYAKYFEYAVLALLAILIGRFIWRRWRGGDAQTTGEAS</sequence>
<comment type="subcellular location">
    <subcellularLocation>
        <location evidence="1">Cell membrane</location>
        <topology evidence="1">Multi-pass membrane protein</topology>
    </subcellularLocation>
</comment>
<accession>A0A6J4UYC0</accession>
<protein>
    <recommendedName>
        <fullName evidence="7">VTT domain-containing protein</fullName>
    </recommendedName>
</protein>
<evidence type="ECO:0000256" key="3">
    <source>
        <dbReference type="ARBA" id="ARBA00022692"/>
    </source>
</evidence>
<keyword evidence="4 6" id="KW-1133">Transmembrane helix</keyword>
<gene>
    <name evidence="8" type="ORF">AVDCRST_MAG18-1315</name>
</gene>
<reference evidence="8" key="1">
    <citation type="submission" date="2020-02" db="EMBL/GenBank/DDBJ databases">
        <authorList>
            <person name="Meier V. D."/>
        </authorList>
    </citation>
    <scope>NUCLEOTIDE SEQUENCE</scope>
    <source>
        <strain evidence="8">AVDCRST_MAG18</strain>
    </source>
</reference>
<evidence type="ECO:0000256" key="1">
    <source>
        <dbReference type="ARBA" id="ARBA00004651"/>
    </source>
</evidence>